<dbReference type="AlphaFoldDB" id="A0A4Y2V7J0"/>
<sequence length="129" mass="14129">MKLLPLAPAYGRTYASRISPDISHQSEFLHGTHAGQCDQRVRSNPNHDSTTSVTVSFKSVGLMVSGTLFPPDQQFPESPSSVNLDSSAKSTEAHCCLVQETCSLAQHKRALLCRALRDMLSHKLIFGMD</sequence>
<accession>A0A4Y2V7J0</accession>
<reference evidence="1 2" key="1">
    <citation type="journal article" date="2019" name="Sci. Rep.">
        <title>Orb-weaving spider Araneus ventricosus genome elucidates the spidroin gene catalogue.</title>
        <authorList>
            <person name="Kono N."/>
            <person name="Nakamura H."/>
            <person name="Ohtoshi R."/>
            <person name="Moran D.A.P."/>
            <person name="Shinohara A."/>
            <person name="Yoshida Y."/>
            <person name="Fujiwara M."/>
            <person name="Mori M."/>
            <person name="Tomita M."/>
            <person name="Arakawa K."/>
        </authorList>
    </citation>
    <scope>NUCLEOTIDE SEQUENCE [LARGE SCALE GENOMIC DNA]</scope>
</reference>
<dbReference type="Proteomes" id="UP000499080">
    <property type="component" value="Unassembled WGS sequence"/>
</dbReference>
<proteinExistence type="predicted"/>
<keyword evidence="2" id="KW-1185">Reference proteome</keyword>
<dbReference type="EMBL" id="BGPR01043453">
    <property type="protein sequence ID" value="GBO20046.1"/>
    <property type="molecule type" value="Genomic_DNA"/>
</dbReference>
<evidence type="ECO:0000313" key="1">
    <source>
        <dbReference type="EMBL" id="GBO20046.1"/>
    </source>
</evidence>
<name>A0A4Y2V7J0_ARAVE</name>
<evidence type="ECO:0000313" key="2">
    <source>
        <dbReference type="Proteomes" id="UP000499080"/>
    </source>
</evidence>
<protein>
    <submittedName>
        <fullName evidence="1">Uncharacterized protein</fullName>
    </submittedName>
</protein>
<comment type="caution">
    <text evidence="1">The sequence shown here is derived from an EMBL/GenBank/DDBJ whole genome shotgun (WGS) entry which is preliminary data.</text>
</comment>
<gene>
    <name evidence="1" type="ORF">AVEN_269785_1</name>
</gene>
<organism evidence="1 2">
    <name type="scientific">Araneus ventricosus</name>
    <name type="common">Orbweaver spider</name>
    <name type="synonym">Epeira ventricosa</name>
    <dbReference type="NCBI Taxonomy" id="182803"/>
    <lineage>
        <taxon>Eukaryota</taxon>
        <taxon>Metazoa</taxon>
        <taxon>Ecdysozoa</taxon>
        <taxon>Arthropoda</taxon>
        <taxon>Chelicerata</taxon>
        <taxon>Arachnida</taxon>
        <taxon>Araneae</taxon>
        <taxon>Araneomorphae</taxon>
        <taxon>Entelegynae</taxon>
        <taxon>Araneoidea</taxon>
        <taxon>Araneidae</taxon>
        <taxon>Araneus</taxon>
    </lineage>
</organism>